<feature type="signal peptide" evidence="1">
    <location>
        <begin position="1"/>
        <end position="22"/>
    </location>
</feature>
<comment type="caution">
    <text evidence="2">The sequence shown here is derived from an EMBL/GenBank/DDBJ whole genome shotgun (WGS) entry which is preliminary data.</text>
</comment>
<dbReference type="EMBL" id="BMFP01000007">
    <property type="protein sequence ID" value="GGG26164.1"/>
    <property type="molecule type" value="Genomic_DNA"/>
</dbReference>
<name>A0ABQ1WE65_9BACT</name>
<reference evidence="3" key="1">
    <citation type="journal article" date="2019" name="Int. J. Syst. Evol. Microbiol.">
        <title>The Global Catalogue of Microorganisms (GCM) 10K type strain sequencing project: providing services to taxonomists for standard genome sequencing and annotation.</title>
        <authorList>
            <consortium name="The Broad Institute Genomics Platform"/>
            <consortium name="The Broad Institute Genome Sequencing Center for Infectious Disease"/>
            <person name="Wu L."/>
            <person name="Ma J."/>
        </authorList>
    </citation>
    <scope>NUCLEOTIDE SEQUENCE [LARGE SCALE GENOMIC DNA]</scope>
    <source>
        <strain evidence="3">CGMCC 1.12749</strain>
    </source>
</reference>
<evidence type="ECO:0000313" key="3">
    <source>
        <dbReference type="Proteomes" id="UP000634043"/>
    </source>
</evidence>
<feature type="chain" id="PRO_5046022716" evidence="1">
    <location>
        <begin position="23"/>
        <end position="116"/>
    </location>
</feature>
<organism evidence="2 3">
    <name type="scientific">Pontibacter amylolyticus</name>
    <dbReference type="NCBI Taxonomy" id="1424080"/>
    <lineage>
        <taxon>Bacteria</taxon>
        <taxon>Pseudomonadati</taxon>
        <taxon>Bacteroidota</taxon>
        <taxon>Cytophagia</taxon>
        <taxon>Cytophagales</taxon>
        <taxon>Hymenobacteraceae</taxon>
        <taxon>Pontibacter</taxon>
    </lineage>
</organism>
<sequence length="116" mass="13257">MTGLIKAICYTLLAILCTSCFSVDCDKLATILRPKECNIVVEDTPERGRRFTIKGINPETNQRVTYSDVNTWYVFFNDKIEVGDTVVKRNGELTFYIHKADTTLAFPYECEGKVFE</sequence>
<keyword evidence="1" id="KW-0732">Signal</keyword>
<accession>A0ABQ1WE65</accession>
<proteinExistence type="predicted"/>
<dbReference type="Proteomes" id="UP000634043">
    <property type="component" value="Unassembled WGS sequence"/>
</dbReference>
<keyword evidence="3" id="KW-1185">Reference proteome</keyword>
<evidence type="ECO:0000256" key="1">
    <source>
        <dbReference type="SAM" id="SignalP"/>
    </source>
</evidence>
<protein>
    <submittedName>
        <fullName evidence="2">Uncharacterized protein</fullName>
    </submittedName>
</protein>
<gene>
    <name evidence="2" type="ORF">GCM10011323_32270</name>
</gene>
<evidence type="ECO:0000313" key="2">
    <source>
        <dbReference type="EMBL" id="GGG26164.1"/>
    </source>
</evidence>